<evidence type="ECO:0000256" key="10">
    <source>
        <dbReference type="ARBA" id="ARBA00022692"/>
    </source>
</evidence>
<dbReference type="InterPro" id="IPR055414">
    <property type="entry name" value="LRR_R13L4/SHOC2-like"/>
</dbReference>
<evidence type="ECO:0000256" key="8">
    <source>
        <dbReference type="ARBA" id="ARBA00022614"/>
    </source>
</evidence>
<keyword evidence="19" id="KW-0325">Glycoprotein</keyword>
<sequence>MTFHISNIFASSSSLSLVWATIFFFIIPPKLDNTIFLLVKASQYESSSPSQAPALAPAPAPNSVTANLKEPQLDSLFQTSWCKDKQLFNKSMHYYCNQRGITCDHAGHITEIRHYMFDDDEYSERKGMLQNFKASCFQHLVHLDLSCARLKGVIPPEIGALTKLTYLDLSNNALTGQLPLSLTNLSKLEKLYLMHNQLNGSIPQKLGNLKNLVGLNLGNNKLNGAIPSSIGMLTNLTELVLRENQISGSIPTSIGNLKNLLQLDLSYNSLSGSLPSNLFQLTKLTHLDISFNQLSGDIPKALGNLTNLTSLSLSSNKLYGATAIPWSIGHLIKLSYLYLDGNQISSIPISIEQLENLLYLNLSGNILSGPLPTPLLRLQLDTLDVSHNKLNGSIPDVLFELTHLSFLSLSSNQLTGSIPLEFKFLTNLNDLNLSFNQLRGPISPSLSALASISRLDLSSNRISGSIDADIVGLSNLRFLDLSDNCISGILPYQLDNMSTLLKFDVSHNSLQGQISNELLRKYSYESFTGNKDLCSDTNHFFPPCRTKKSFIATIQIVLPISILLGFLSCSIGFCVVFKIWLKRRKVQPPSDQTAMKNGDMFSIWNYDGKIAFEDIIRATEDFDIRYCIGTGGYGSVYRAQLPNGKVIALKKLHSFEAEHSTLRHSFSNEVQTLTEIRHKNIIRLHGFCLHKRSMFLIYEYMERGSLFCVLSNDTEAVDLSWSKRIDVIKGIAYALSYMHHDCIPSIVHRDVTTTNILLNSQLEAFLSDFGTAKLLDPDSSNRTMIAGTYGYIAPELAYTTAITEKCDVYSFGVVVLETLMGRNPQELLSLSLSSSSSTQKMLLIDILDKRLPRPTSGVVGRDVVLVAAIAFACLHVKPQCRPTMKHVSQQFLARKGLLAKPFADFSFGQLIIPNKIFVDVGIDQNGESITCDQTGHITKIRQSLFKDGMYSARRRILQSFSASCFQHLVHLDLSWSGLEGVIPPEIGALTKLTYLDLSNNALTGQLPLSLTNLSHLEKLDLSNNQLNGSIPQQLGNLKSLVELNLGNNILTGAIPSSIGRLINLTMLILWGNHLNGSIPISIGKLDNLLNLYLSSNNLSGSLPSSVFRLTKLNILDISLNQLSGNIPITLGNSTNLSYLDLSSNNLNGVIPLSIGNLEKLQTLNLFDNKLSGNIPITLGNLTNSSYLDLSSNNLNGVIPLSIGNLEQLQTLYLFDNKLSGDIPTALGNLTNLYILDLSSNNLNGRIPWSIGHLNSLNYLDLGGNQIIGSIPTSIGKLDNLYYLNLSSNNLSGSLPTTLFRLSLYSLDISHNKLKGSIPNFVGNLTSLTFLSLSSNQFVGSIPSAIGNLRNLTDLDVRQNQLTGYIPLHFKSLKHLKELDLSFNQLTGPIFPSLSGLASISRLDLSSNRINGSIDADIINLRGLNYLDLSNNNISGIIPSQLDYMNNITNFNVSHNYLQGQISSVLLDRFSAKSFIGNRELCSVRTKKNGDSYIFFPSCSNSSRSKSFITTIKIILPISVFFAIFGICVIYKVWVRRRKVQPPSDQTVMKNGDIFSIWNYDGKIAFEDIIKATEDFDIKYCIGTGGYGSVYKAQLPNGKVIALKKLHSFESEKSTLSQSFTNEVQTLTEIRHKNIIRLHGFCLHRRSMFLIYEYMERGSLFCVLSNDTEAVDLSWSKRIDVIKGISYALSYMHHDCIPSIVHRDVTTTNILLNSQLEAFLSDFGTAKLLDPDSSNRTMIAGTYGYIAPELAYTMAITEKCDVYSFGVVVLETLMGRHPQELLSSLSLSSSSSSSTQNMLLMDILDKRLPRPASGVVARDVVLVAAIAFACLNVKPKCRPTMKHVSQQLLARKGLLSKGFASYSVGQLIFSDKVFVDAGNDQIASQYESPSPSQAPAPAPNTVTANLEEPQQNSLFQIDWCKDKHLFNRSMHYYCNQRGITCDNAGHITQILQYIFYDGENPERKGTLQNFSTSCFKHLVHLDLSFARLEGVIPPGIGALSKLTYLDLSHNAFTGRLPLSLTNLSRLVKLDLSLNQLNNSIPQKLGNLKNLVELNLGDNILTGAIPSSIGLLTNLTYLTLSSNQISGSIPISIGNLVNLLYFDLSYNSLSGSLPSTLFRLTKLSELHISSNQLTGEIPKVLGNLTNLTSLSLDSNKLHGPIPWSIGYLINLEYLHLEANQIVGSIPVSIGNLKNLLYLDVSGNNLSGSLPLSLFRLTKLSELDISSNQLSGDIPEALGDLTNLTSLSLSSNNLHGAIPWSIGHLISLQYLYLGGNQINGSIPTSIGNLENIAYLNLSDNSLSGSLPSNLFRLAKLTELDVSFNQIGGVIPEALGNLTNLTSLSLFSNKFYGPIPWSIGDLIKLTHLNLGGNQISSIPMSIGQMENLLNLNLSSNNLSWPILSTLFQLTKLFFLDISFNQLSGEIPKALGNLTDLSHLYLSSNHFVGFIPVEIGNMDTLIDLRMSFNKLTGPLFPTLNGLTNIEYLDISSNQINGSIDEDILYLSRLNYLNLSNNNISGIIPSQIQSLNTLTVFDVSNNCLQFPLRALVIFKLPAVSFSTRNKDLCTVIDSSPPYSKSSWSKKKSIPKVKLILLISILLGFFSCSIGFCVVFKIWLKRRKVQPPNDQTVMKNGDIFSIWNYDGKIAFEDIIQATEDFDIRYCIGTGGYGSVYRTQLPNGKVVALKKLHRSEAEQPMLRHSFTNEVETLTELRHSNIVRLHGFCLHKRSMFLIYEYMERGSLFCVLSNDTEAVDLSWSKRINVIKGIANALSYMHHDCTPSIVHRDVTTTNILLNSKLEPFLADFGTAKLLDSDSSNRTMIAGTYGYIAPECAYTMVITEKCDVYSYGVVALEILVGRHPQELFSLFSLSPSSSSTAQDIMLAHILDKRLPTPTNCVVVRDIVLVATIALACINANPKCRPSMKHVSQQLLARKGLLAKPFTDISLGQLIIPDKVFMDAEIDQNDIASELTDGCSSVYRTQLSNGKAIALKKPHSFELISIVSKAITNLGNMTLYISNTLASSSSPSLVWTITFFFIILPKLDHTIFLLVKASQHGSPSQAPAPAPNNVMDNPQEPQLNPLFQTNWCKDKHLFNRSMNYYCNHYSSITCDHAGHITEIHHRHSYAEKIGMLQNFTASCFQHLVHLDLSGSGLEGVIPPGIGALTKLTYLDLSNNALTGQIPLSLTNLSQLKKLDLSSNQLNGSIPQQLGNLTNLVELNLGNNILTGAIPSSIGLLINLTRLNLWSNQISGSIPISIGNLENLLYLNLFSNILNGPLPSTLFRLNLTALDISENKLNGSIPKALSNLTNLSTLSLSSNQFIGSIPPEIGNLRNLIYLDLSQNQLTDSIPLEFKFLKNLNELDLSYNQLTGPISPSLTALASISRLDLSSNRINGSIDEDITNLSQLVDLDLSYNNISGIIPPQLDDMYNLTFFNVSHNYLRGKISNVLLRKFTNESFTGNKDVCSDDIYNFLPPCSKFRASKHNFSRRKKSFITTIMIILPISILFAIFGVGVVFKIWLKRRKVQTPSDQTVMKNGDMFSIWNYDGKIAFEDIIQATEDFDIRYCIGTGGYGSVYRAQLPNGKVIALKKLHKAVDLSWSKRINVIKDIAYALSYMHHDCTLSIVHRDVPTTNILLNSELEAFLSDFGTAKLLDPDSSNRTMIAGTYGYIAPELAYTMVITEKCDVYSFGVVILETLMGRHPQELLSLSQSSSSTAQNMLLIDILDKRLSRPTNQLLTRDIIWHGIVGLHYGYNPNEVRIGSSRPDPDSAFKRIILRWQEFSRLVSLESVSEPERQSADPSPSAILFMVDASVVGIDAGLGIVQTNVPREVAISAQAFRT</sequence>
<dbReference type="FunFam" id="3.80.10.10:FF:000317">
    <property type="entry name" value="Inactive leucine-rich repeat receptor-like protein kinase"/>
    <property type="match status" value="1"/>
</dbReference>
<feature type="domain" description="Protein kinase" evidence="25">
    <location>
        <begin position="3428"/>
        <end position="3741"/>
    </location>
</feature>
<dbReference type="GO" id="GO:0005886">
    <property type="term" value="C:plasma membrane"/>
    <property type="evidence" value="ECO:0007669"/>
    <property type="project" value="UniProtKB-SubCell"/>
</dbReference>
<feature type="transmembrane region" description="Helical" evidence="24">
    <location>
        <begin position="2588"/>
        <end position="2613"/>
    </location>
</feature>
<dbReference type="InterPro" id="IPR011009">
    <property type="entry name" value="Kinase-like_dom_sf"/>
</dbReference>
<accession>A0A7J6G0W4</accession>
<dbReference type="InterPro" id="IPR003591">
    <property type="entry name" value="Leu-rich_rpt_typical-subtyp"/>
</dbReference>
<evidence type="ECO:0000256" key="14">
    <source>
        <dbReference type="ARBA" id="ARBA00022777"/>
    </source>
</evidence>
<keyword evidence="17 24" id="KW-0472">Membrane</keyword>
<evidence type="ECO:0000256" key="18">
    <source>
        <dbReference type="ARBA" id="ARBA00023170"/>
    </source>
</evidence>
<dbReference type="GO" id="GO:0009653">
    <property type="term" value="P:anatomical structure morphogenesis"/>
    <property type="evidence" value="ECO:0007669"/>
    <property type="project" value="UniProtKB-ARBA"/>
</dbReference>
<dbReference type="Pfam" id="PF23598">
    <property type="entry name" value="LRR_14"/>
    <property type="match status" value="5"/>
</dbReference>
<keyword evidence="5" id="KW-0964">Secreted</keyword>
<feature type="binding site" evidence="23">
    <location>
        <position position="2682"/>
    </location>
    <ligand>
        <name>ATP</name>
        <dbReference type="ChEBI" id="CHEBI:30616"/>
    </ligand>
</feature>
<dbReference type="GO" id="GO:0099402">
    <property type="term" value="P:plant organ development"/>
    <property type="evidence" value="ECO:0007669"/>
    <property type="project" value="UniProtKB-ARBA"/>
</dbReference>
<dbReference type="GO" id="GO:0005524">
    <property type="term" value="F:ATP binding"/>
    <property type="evidence" value="ECO:0007669"/>
    <property type="project" value="UniProtKB-UniRule"/>
</dbReference>
<dbReference type="Pfam" id="PF00560">
    <property type="entry name" value="LRR_1"/>
    <property type="match status" value="13"/>
</dbReference>
<feature type="transmembrane region" description="Helical" evidence="24">
    <location>
        <begin position="7"/>
        <end position="27"/>
    </location>
</feature>
<comment type="subcellular location">
    <subcellularLocation>
        <location evidence="2">Cell membrane</location>
        <topology evidence="2">Single-pass type I membrane protein</topology>
    </subcellularLocation>
    <subcellularLocation>
        <location evidence="1">Secreted</location>
        <location evidence="1">Cell wall</location>
    </subcellularLocation>
</comment>
<dbReference type="PROSITE" id="PS00107">
    <property type="entry name" value="PROTEIN_KINASE_ATP"/>
    <property type="match status" value="4"/>
</dbReference>
<dbReference type="PANTHER" id="PTHR48005">
    <property type="entry name" value="LEUCINE RICH REPEAT KINASE 2"/>
    <property type="match status" value="1"/>
</dbReference>
<dbReference type="InterPro" id="IPR032675">
    <property type="entry name" value="LRR_dom_sf"/>
</dbReference>
<comment type="similarity">
    <text evidence="20">Belongs to the polygalacturonase-inhibiting protein family.</text>
</comment>
<dbReference type="InterPro" id="IPR051420">
    <property type="entry name" value="Ser_Thr_Kinases_DiverseReg"/>
</dbReference>
<feature type="binding site" evidence="23">
    <location>
        <position position="3583"/>
    </location>
    <ligand>
        <name>ATP</name>
        <dbReference type="ChEBI" id="CHEBI:30616"/>
    </ligand>
</feature>
<keyword evidence="15 23" id="KW-0067">ATP-binding</keyword>
<evidence type="ECO:0000313" key="27">
    <source>
        <dbReference type="Proteomes" id="UP000525078"/>
    </source>
</evidence>
<comment type="catalytic activity">
    <reaction evidence="21">
        <text>L-threonyl-[protein] + ATP = O-phospho-L-threonyl-[protein] + ADP + H(+)</text>
        <dbReference type="Rhea" id="RHEA:46608"/>
        <dbReference type="Rhea" id="RHEA-COMP:11060"/>
        <dbReference type="Rhea" id="RHEA-COMP:11605"/>
        <dbReference type="ChEBI" id="CHEBI:15378"/>
        <dbReference type="ChEBI" id="CHEBI:30013"/>
        <dbReference type="ChEBI" id="CHEBI:30616"/>
        <dbReference type="ChEBI" id="CHEBI:61977"/>
        <dbReference type="ChEBI" id="CHEBI:456216"/>
        <dbReference type="EC" id="2.7.11.1"/>
    </reaction>
</comment>
<dbReference type="InterPro" id="IPR001611">
    <property type="entry name" value="Leu-rich_rpt"/>
</dbReference>
<dbReference type="SMART" id="SM00369">
    <property type="entry name" value="LRR_TYP"/>
    <property type="match status" value="40"/>
</dbReference>
<keyword evidence="16 24" id="KW-1133">Transmembrane helix</keyword>
<evidence type="ECO:0000256" key="24">
    <source>
        <dbReference type="SAM" id="Phobius"/>
    </source>
</evidence>
<dbReference type="SMART" id="SM00364">
    <property type="entry name" value="LRR_BAC"/>
    <property type="match status" value="11"/>
</dbReference>
<evidence type="ECO:0000256" key="3">
    <source>
        <dbReference type="ARBA" id="ARBA00012513"/>
    </source>
</evidence>
<evidence type="ECO:0000256" key="6">
    <source>
        <dbReference type="ARBA" id="ARBA00022527"/>
    </source>
</evidence>
<evidence type="ECO:0000256" key="20">
    <source>
        <dbReference type="ARBA" id="ARBA00038043"/>
    </source>
</evidence>
<protein>
    <recommendedName>
        <fullName evidence="3">non-specific serine/threonine protein kinase</fullName>
        <ecNumber evidence="3">2.7.11.1</ecNumber>
    </recommendedName>
</protein>
<dbReference type="SUPFAM" id="SSF52047">
    <property type="entry name" value="RNI-like"/>
    <property type="match status" value="2"/>
</dbReference>
<evidence type="ECO:0000256" key="16">
    <source>
        <dbReference type="ARBA" id="ARBA00022989"/>
    </source>
</evidence>
<evidence type="ECO:0000256" key="9">
    <source>
        <dbReference type="ARBA" id="ARBA00022679"/>
    </source>
</evidence>
<keyword evidence="10 24" id="KW-0812">Transmembrane</keyword>
<evidence type="ECO:0000256" key="7">
    <source>
        <dbReference type="ARBA" id="ARBA00022553"/>
    </source>
</evidence>
<dbReference type="Gene3D" id="3.30.200.20">
    <property type="entry name" value="Phosphorylase Kinase, domain 1"/>
    <property type="match status" value="3"/>
</dbReference>
<dbReference type="InterPro" id="IPR008266">
    <property type="entry name" value="Tyr_kinase_AS"/>
</dbReference>
<dbReference type="FunFam" id="3.80.10.10:FF:002851">
    <property type="entry name" value="Uncharacterized protein"/>
    <property type="match status" value="1"/>
</dbReference>
<reference evidence="26 27" key="1">
    <citation type="journal article" date="2020" name="bioRxiv">
        <title>Sequence and annotation of 42 cannabis genomes reveals extensive copy number variation in cannabinoid synthesis and pathogen resistance genes.</title>
        <authorList>
            <person name="Mckernan K.J."/>
            <person name="Helbert Y."/>
            <person name="Kane L.T."/>
            <person name="Ebling H."/>
            <person name="Zhang L."/>
            <person name="Liu B."/>
            <person name="Eaton Z."/>
            <person name="Mclaughlin S."/>
            <person name="Kingan S."/>
            <person name="Baybayan P."/>
            <person name="Concepcion G."/>
            <person name="Jordan M."/>
            <person name="Riva A."/>
            <person name="Barbazuk W."/>
            <person name="Harkins T."/>
        </authorList>
    </citation>
    <scope>NUCLEOTIDE SEQUENCE [LARGE SCALE GENOMIC DNA]</scope>
    <source>
        <strain evidence="27">cv. Jamaican Lion 4</strain>
        <tissue evidence="26">Leaf</tissue>
    </source>
</reference>
<dbReference type="FunFam" id="3.80.10.10:FF:000470">
    <property type="entry name" value="LRR receptor-like serine/threonine-protein kinase RPK2"/>
    <property type="match status" value="1"/>
</dbReference>
<dbReference type="Pfam" id="PF00069">
    <property type="entry name" value="Pkinase"/>
    <property type="match status" value="4"/>
</dbReference>
<keyword evidence="7" id="KW-0597">Phosphoprotein</keyword>
<evidence type="ECO:0000256" key="13">
    <source>
        <dbReference type="ARBA" id="ARBA00022741"/>
    </source>
</evidence>
<feature type="binding site" evidence="23">
    <location>
        <position position="650"/>
    </location>
    <ligand>
        <name>ATP</name>
        <dbReference type="ChEBI" id="CHEBI:30616"/>
    </ligand>
</feature>
<evidence type="ECO:0000256" key="17">
    <source>
        <dbReference type="ARBA" id="ARBA00023136"/>
    </source>
</evidence>
<evidence type="ECO:0000256" key="22">
    <source>
        <dbReference type="ARBA" id="ARBA00048679"/>
    </source>
</evidence>
<keyword evidence="18" id="KW-0675">Receptor</keyword>
<keyword evidence="4" id="KW-1003">Cell membrane</keyword>
<feature type="non-terminal residue" evidence="26">
    <location>
        <position position="3834"/>
    </location>
</feature>
<dbReference type="SUPFAM" id="SSF56112">
    <property type="entry name" value="Protein kinase-like (PK-like)"/>
    <property type="match status" value="4"/>
</dbReference>
<evidence type="ECO:0000256" key="12">
    <source>
        <dbReference type="ARBA" id="ARBA00022737"/>
    </source>
</evidence>
<comment type="catalytic activity">
    <reaction evidence="22">
        <text>L-seryl-[protein] + ATP = O-phospho-L-seryl-[protein] + ADP + H(+)</text>
        <dbReference type="Rhea" id="RHEA:17989"/>
        <dbReference type="Rhea" id="RHEA-COMP:9863"/>
        <dbReference type="Rhea" id="RHEA-COMP:11604"/>
        <dbReference type="ChEBI" id="CHEBI:15378"/>
        <dbReference type="ChEBI" id="CHEBI:29999"/>
        <dbReference type="ChEBI" id="CHEBI:30616"/>
        <dbReference type="ChEBI" id="CHEBI:83421"/>
        <dbReference type="ChEBI" id="CHEBI:456216"/>
        <dbReference type="EC" id="2.7.11.1"/>
    </reaction>
</comment>
<dbReference type="EMBL" id="JAATIP010000084">
    <property type="protein sequence ID" value="KAF4376643.1"/>
    <property type="molecule type" value="Genomic_DNA"/>
</dbReference>
<keyword evidence="9" id="KW-0808">Transferase</keyword>
<dbReference type="SMART" id="SM00365">
    <property type="entry name" value="LRR_SD22"/>
    <property type="match status" value="36"/>
</dbReference>
<keyword evidence="12" id="KW-0677">Repeat</keyword>
<evidence type="ECO:0000256" key="21">
    <source>
        <dbReference type="ARBA" id="ARBA00047899"/>
    </source>
</evidence>
<evidence type="ECO:0000256" key="11">
    <source>
        <dbReference type="ARBA" id="ARBA00022729"/>
    </source>
</evidence>
<dbReference type="SUPFAM" id="SSF52058">
    <property type="entry name" value="L domain-like"/>
    <property type="match status" value="5"/>
</dbReference>
<keyword evidence="8" id="KW-0433">Leucine-rich repeat</keyword>
<evidence type="ECO:0000256" key="2">
    <source>
        <dbReference type="ARBA" id="ARBA00004251"/>
    </source>
</evidence>
<dbReference type="FunFam" id="3.30.200.20:FF:000309">
    <property type="entry name" value="Leucine-rich repeat receptor protein kinase MSP1"/>
    <property type="match status" value="3"/>
</dbReference>
<dbReference type="PROSITE" id="PS51450">
    <property type="entry name" value="LRR"/>
    <property type="match status" value="8"/>
</dbReference>
<feature type="transmembrane region" description="Helical" evidence="24">
    <location>
        <begin position="3487"/>
        <end position="3514"/>
    </location>
</feature>
<dbReference type="FunFam" id="3.80.10.10:FF:000400">
    <property type="entry name" value="Nuclear pore complex protein NUP107"/>
    <property type="match status" value="4"/>
</dbReference>
<dbReference type="InterPro" id="IPR000719">
    <property type="entry name" value="Prot_kinase_dom"/>
</dbReference>
<dbReference type="FunFam" id="3.80.10.10:FF:000041">
    <property type="entry name" value="LRR receptor-like serine/threonine-protein kinase ERECTA"/>
    <property type="match status" value="1"/>
</dbReference>
<evidence type="ECO:0000256" key="23">
    <source>
        <dbReference type="PROSITE-ProRule" id="PRU10141"/>
    </source>
</evidence>
<dbReference type="FunFam" id="3.80.10.10:FF:000299">
    <property type="entry name" value="Piriformospora indica-insensitive protein 2"/>
    <property type="match status" value="1"/>
</dbReference>
<dbReference type="PROSITE" id="PS50011">
    <property type="entry name" value="PROTEIN_KINASE_DOM"/>
    <property type="match status" value="4"/>
</dbReference>
<dbReference type="FunFam" id="3.80.10.10:FF:000095">
    <property type="entry name" value="LRR receptor-like serine/threonine-protein kinase GSO1"/>
    <property type="match status" value="4"/>
</dbReference>
<dbReference type="Gene3D" id="1.10.510.10">
    <property type="entry name" value="Transferase(Phosphotransferase) domain 1"/>
    <property type="match status" value="4"/>
</dbReference>
<keyword evidence="6" id="KW-0723">Serine/threonine-protein kinase</keyword>
<dbReference type="PANTHER" id="PTHR48005:SF16">
    <property type="entry name" value="MDIS1-INTERACTING RECEPTOR LIKE KINASE 2-LIKE ISOFORM X1"/>
    <property type="match status" value="1"/>
</dbReference>
<comment type="caution">
    <text evidence="26">The sequence shown here is derived from an EMBL/GenBank/DDBJ whole genome shotgun (WGS) entry which is preliminary data.</text>
</comment>
<organism evidence="26 27">
    <name type="scientific">Cannabis sativa</name>
    <name type="common">Hemp</name>
    <name type="synonym">Marijuana</name>
    <dbReference type="NCBI Taxonomy" id="3483"/>
    <lineage>
        <taxon>Eukaryota</taxon>
        <taxon>Viridiplantae</taxon>
        <taxon>Streptophyta</taxon>
        <taxon>Embryophyta</taxon>
        <taxon>Tracheophyta</taxon>
        <taxon>Spermatophyta</taxon>
        <taxon>Magnoliopsida</taxon>
        <taxon>eudicotyledons</taxon>
        <taxon>Gunneridae</taxon>
        <taxon>Pentapetalae</taxon>
        <taxon>rosids</taxon>
        <taxon>fabids</taxon>
        <taxon>Rosales</taxon>
        <taxon>Cannabaceae</taxon>
        <taxon>Cannabis</taxon>
    </lineage>
</organism>
<feature type="domain" description="Protein kinase" evidence="25">
    <location>
        <begin position="2654"/>
        <end position="2938"/>
    </location>
</feature>
<feature type="binding site" evidence="23">
    <location>
        <position position="1603"/>
    </location>
    <ligand>
        <name>ATP</name>
        <dbReference type="ChEBI" id="CHEBI:30616"/>
    </ligand>
</feature>
<dbReference type="GO" id="GO:0004674">
    <property type="term" value="F:protein serine/threonine kinase activity"/>
    <property type="evidence" value="ECO:0007669"/>
    <property type="project" value="UniProtKB-KW"/>
</dbReference>
<gene>
    <name evidence="26" type="ORF">F8388_025514</name>
</gene>
<dbReference type="InterPro" id="IPR017441">
    <property type="entry name" value="Protein_kinase_ATP_BS"/>
</dbReference>
<dbReference type="GO" id="GO:0051606">
    <property type="term" value="P:detection of stimulus"/>
    <property type="evidence" value="ECO:0007669"/>
    <property type="project" value="UniProtKB-ARBA"/>
</dbReference>
<evidence type="ECO:0000256" key="19">
    <source>
        <dbReference type="ARBA" id="ARBA00023180"/>
    </source>
</evidence>
<evidence type="ECO:0000256" key="4">
    <source>
        <dbReference type="ARBA" id="ARBA00022475"/>
    </source>
</evidence>
<keyword evidence="14" id="KW-0418">Kinase</keyword>
<dbReference type="FunFam" id="1.10.510.10:FF:000445">
    <property type="entry name" value="MDIS1-interacting receptor like kinase 2"/>
    <property type="match status" value="3"/>
</dbReference>
<proteinExistence type="inferred from homology"/>
<evidence type="ECO:0000256" key="5">
    <source>
        <dbReference type="ARBA" id="ARBA00022512"/>
    </source>
</evidence>
<dbReference type="Proteomes" id="UP000525078">
    <property type="component" value="Unassembled WGS sequence"/>
</dbReference>
<dbReference type="PRINTS" id="PR00019">
    <property type="entry name" value="LEURICHRPT"/>
</dbReference>
<dbReference type="Pfam" id="PF13855">
    <property type="entry name" value="LRR_8"/>
    <property type="match status" value="7"/>
</dbReference>
<dbReference type="PROSITE" id="PS00109">
    <property type="entry name" value="PROTEIN_KINASE_TYR"/>
    <property type="match status" value="3"/>
</dbReference>
<feature type="domain" description="Protein kinase" evidence="25">
    <location>
        <begin position="1575"/>
        <end position="1848"/>
    </location>
</feature>
<dbReference type="Gene3D" id="3.80.10.10">
    <property type="entry name" value="Ribonuclease Inhibitor"/>
    <property type="match status" value="16"/>
</dbReference>
<keyword evidence="5" id="KW-0134">Cell wall</keyword>
<name>A0A7J6G0W4_CANSA</name>
<keyword evidence="11" id="KW-0732">Signal</keyword>
<keyword evidence="13 23" id="KW-0547">Nucleotide-binding</keyword>
<feature type="domain" description="Protein kinase" evidence="25">
    <location>
        <begin position="622"/>
        <end position="892"/>
    </location>
</feature>
<evidence type="ECO:0000256" key="15">
    <source>
        <dbReference type="ARBA" id="ARBA00022840"/>
    </source>
</evidence>
<dbReference type="EC" id="2.7.11.1" evidence="3"/>
<evidence type="ECO:0000259" key="25">
    <source>
        <dbReference type="PROSITE" id="PS50011"/>
    </source>
</evidence>
<evidence type="ECO:0000256" key="1">
    <source>
        <dbReference type="ARBA" id="ARBA00004191"/>
    </source>
</evidence>
<evidence type="ECO:0000313" key="26">
    <source>
        <dbReference type="EMBL" id="KAF4376643.1"/>
    </source>
</evidence>